<protein>
    <submittedName>
        <fullName evidence="1">Uncharacterized protein</fullName>
    </submittedName>
</protein>
<keyword evidence="2" id="KW-1185">Reference proteome</keyword>
<dbReference type="Proteomes" id="UP001430848">
    <property type="component" value="Unassembled WGS sequence"/>
</dbReference>
<organism evidence="1 2">
    <name type="scientific">Diaporthe eres</name>
    <name type="common">Phomopsis oblonga</name>
    <dbReference type="NCBI Taxonomy" id="83184"/>
    <lineage>
        <taxon>Eukaryota</taxon>
        <taxon>Fungi</taxon>
        <taxon>Dikarya</taxon>
        <taxon>Ascomycota</taxon>
        <taxon>Pezizomycotina</taxon>
        <taxon>Sordariomycetes</taxon>
        <taxon>Sordariomycetidae</taxon>
        <taxon>Diaporthales</taxon>
        <taxon>Diaporthaceae</taxon>
        <taxon>Diaporthe</taxon>
        <taxon>Diaporthe eres species complex</taxon>
    </lineage>
</organism>
<comment type="caution">
    <text evidence="1">The sequence shown here is derived from an EMBL/GenBank/DDBJ whole genome shotgun (WGS) entry which is preliminary data.</text>
</comment>
<name>A0ABR1PAJ9_DIAER</name>
<evidence type="ECO:0000313" key="2">
    <source>
        <dbReference type="Proteomes" id="UP001430848"/>
    </source>
</evidence>
<sequence length="169" mass="19066">MLVVRPVEHADVTQCVKIRIDSLGSLVIGRPPPYPGFKDDQEATIHKEIDSSTHVHHLKVIEPDDEHEIIAYAKWEVYENGRPDLEELSQPMEESAKAVDQFGRLREVAHDYFCTRNGEKGKQPHLRESMYTLTRDFGSSQYQTKSWPCSSQHTSTGNAALAACWSDGG</sequence>
<evidence type="ECO:0000313" key="1">
    <source>
        <dbReference type="EMBL" id="KAK7730974.1"/>
    </source>
</evidence>
<reference evidence="1 2" key="1">
    <citation type="submission" date="2024-02" db="EMBL/GenBank/DDBJ databases">
        <title>De novo assembly and annotation of 12 fungi associated with fruit tree decline syndrome in Ontario, Canada.</title>
        <authorList>
            <person name="Sulman M."/>
            <person name="Ellouze W."/>
            <person name="Ilyukhin E."/>
        </authorList>
    </citation>
    <scope>NUCLEOTIDE SEQUENCE [LARGE SCALE GENOMIC DNA]</scope>
    <source>
        <strain evidence="1 2">M169</strain>
    </source>
</reference>
<accession>A0ABR1PAJ9</accession>
<proteinExistence type="predicted"/>
<gene>
    <name evidence="1" type="ORF">SLS63_005644</name>
</gene>
<dbReference type="EMBL" id="JAKNSF020000024">
    <property type="protein sequence ID" value="KAK7730974.1"/>
    <property type="molecule type" value="Genomic_DNA"/>
</dbReference>